<gene>
    <name evidence="2" type="ORF">CR513_29880</name>
</gene>
<keyword evidence="3" id="KW-1185">Reference proteome</keyword>
<evidence type="ECO:0000313" key="2">
    <source>
        <dbReference type="EMBL" id="RDX88517.1"/>
    </source>
</evidence>
<feature type="region of interest" description="Disordered" evidence="1">
    <location>
        <begin position="148"/>
        <end position="200"/>
    </location>
</feature>
<name>A0A371GD96_MUCPR</name>
<comment type="caution">
    <text evidence="2">The sequence shown here is derived from an EMBL/GenBank/DDBJ whole genome shotgun (WGS) entry which is preliminary data.</text>
</comment>
<feature type="non-terminal residue" evidence="2">
    <location>
        <position position="1"/>
    </location>
</feature>
<dbReference type="EMBL" id="QJKJ01005916">
    <property type="protein sequence ID" value="RDX88517.1"/>
    <property type="molecule type" value="Genomic_DNA"/>
</dbReference>
<feature type="compositionally biased region" description="Polar residues" evidence="1">
    <location>
        <begin position="181"/>
        <end position="193"/>
    </location>
</feature>
<proteinExistence type="predicted"/>
<protein>
    <submittedName>
        <fullName evidence="2">Uncharacterized protein</fullName>
    </submittedName>
</protein>
<dbReference type="AlphaFoldDB" id="A0A371GD96"/>
<organism evidence="2 3">
    <name type="scientific">Mucuna pruriens</name>
    <name type="common">Velvet bean</name>
    <name type="synonym">Dolichos pruriens</name>
    <dbReference type="NCBI Taxonomy" id="157652"/>
    <lineage>
        <taxon>Eukaryota</taxon>
        <taxon>Viridiplantae</taxon>
        <taxon>Streptophyta</taxon>
        <taxon>Embryophyta</taxon>
        <taxon>Tracheophyta</taxon>
        <taxon>Spermatophyta</taxon>
        <taxon>Magnoliopsida</taxon>
        <taxon>eudicotyledons</taxon>
        <taxon>Gunneridae</taxon>
        <taxon>Pentapetalae</taxon>
        <taxon>rosids</taxon>
        <taxon>fabids</taxon>
        <taxon>Fabales</taxon>
        <taxon>Fabaceae</taxon>
        <taxon>Papilionoideae</taxon>
        <taxon>50 kb inversion clade</taxon>
        <taxon>NPAAA clade</taxon>
        <taxon>indigoferoid/millettioid clade</taxon>
        <taxon>Phaseoleae</taxon>
        <taxon>Mucuna</taxon>
    </lineage>
</organism>
<sequence length="328" mass="38246">MYKKGVFDIKFNDTDHQWVDICMKPLLKEHFSFIRDNLHIHSLIDAWRIFNKDWEKISTLTTKDNAIDKVRYHIPYGMLFIEIFNDMKIIKYEWEVLPPSFKYQHATKLYPTILSKPLVVFFADQPIIKENQPGLYTLIALQYTRPPKLTPKRKHHEPSSDTPSTQPQSKQKPKQTIKISLQNKNPKSPQPKNRSLFDGSVDDDETIFQHYKKKTKAKTFFPLPLLTRRQKKTKEGPCLIQEAKGKIKVEAKEETSLVEALVISQEVNPSIDVIPKACCFEEIEEMLETFSILKNEVDLKCNLHEKTQKDLMKLLKKIAINSSFDSDG</sequence>
<evidence type="ECO:0000313" key="3">
    <source>
        <dbReference type="Proteomes" id="UP000257109"/>
    </source>
</evidence>
<reference evidence="2" key="1">
    <citation type="submission" date="2018-05" db="EMBL/GenBank/DDBJ databases">
        <title>Draft genome of Mucuna pruriens seed.</title>
        <authorList>
            <person name="Nnadi N.E."/>
            <person name="Vos R."/>
            <person name="Hasami M.H."/>
            <person name="Devisetty U.K."/>
            <person name="Aguiy J.C."/>
        </authorList>
    </citation>
    <scope>NUCLEOTIDE SEQUENCE [LARGE SCALE GENOMIC DNA]</scope>
    <source>
        <strain evidence="2">JCA_2017</strain>
    </source>
</reference>
<evidence type="ECO:0000256" key="1">
    <source>
        <dbReference type="SAM" id="MobiDB-lite"/>
    </source>
</evidence>
<feature type="compositionally biased region" description="Low complexity" evidence="1">
    <location>
        <begin position="160"/>
        <end position="180"/>
    </location>
</feature>
<accession>A0A371GD96</accession>
<dbReference type="Proteomes" id="UP000257109">
    <property type="component" value="Unassembled WGS sequence"/>
</dbReference>